<dbReference type="InterPro" id="IPR057779">
    <property type="entry name" value="Znf_RING_Vps41"/>
</dbReference>
<protein>
    <recommendedName>
        <fullName evidence="4 5">Vacuolar protein sorting-associated protein 41 homolog</fullName>
    </recommendedName>
</protein>
<dbReference type="GO" id="GO:0034058">
    <property type="term" value="P:endosomal vesicle fusion"/>
    <property type="evidence" value="ECO:0007669"/>
    <property type="project" value="UniProtKB-UniRule"/>
</dbReference>
<dbReference type="InterPro" id="IPR000547">
    <property type="entry name" value="Clathrin_H-chain/VPS_repeat"/>
</dbReference>
<dbReference type="Pfam" id="PF23411">
    <property type="entry name" value="Beta-prop_Vps41"/>
    <property type="match status" value="1"/>
</dbReference>
<keyword evidence="5" id="KW-0967">Endosome</keyword>
<keyword evidence="10" id="KW-1185">Reference proteome</keyword>
<dbReference type="Pfam" id="PF23555">
    <property type="entry name" value="zf-RING_Vps41"/>
    <property type="match status" value="1"/>
</dbReference>
<reference evidence="9" key="2">
    <citation type="submission" date="2025-09" db="UniProtKB">
        <authorList>
            <consortium name="Ensembl"/>
        </authorList>
    </citation>
    <scope>IDENTIFICATION</scope>
</reference>
<feature type="domain" description="Vps41 C-terminal RING finger" evidence="8">
    <location>
        <begin position="687"/>
        <end position="737"/>
    </location>
</feature>
<name>A0A671K4A3_9TELE</name>
<dbReference type="GO" id="GO:0016236">
    <property type="term" value="P:macroautophagy"/>
    <property type="evidence" value="ECO:0007669"/>
    <property type="project" value="TreeGrafter"/>
</dbReference>
<dbReference type="SUPFAM" id="SSF48452">
    <property type="entry name" value="TPR-like"/>
    <property type="match status" value="1"/>
</dbReference>
<keyword evidence="3 5" id="KW-0653">Protein transport</keyword>
<dbReference type="GO" id="GO:0031902">
    <property type="term" value="C:late endosome membrane"/>
    <property type="evidence" value="ECO:0007669"/>
    <property type="project" value="UniProtKB-SubCell"/>
</dbReference>
<keyword evidence="5" id="KW-0458">Lysosome</keyword>
<evidence type="ECO:0000256" key="2">
    <source>
        <dbReference type="ARBA" id="ARBA00022448"/>
    </source>
</evidence>
<dbReference type="Proteomes" id="UP000472260">
    <property type="component" value="Unassembled WGS sequence"/>
</dbReference>
<dbReference type="SUPFAM" id="SSF50978">
    <property type="entry name" value="WD40 repeat-like"/>
    <property type="match status" value="1"/>
</dbReference>
<dbReference type="CDD" id="cd16690">
    <property type="entry name" value="RING-H2_Vps41"/>
    <property type="match status" value="1"/>
</dbReference>
<dbReference type="PIRSF" id="PIRSF028921">
    <property type="entry name" value="VPS41"/>
    <property type="match status" value="1"/>
</dbReference>
<comment type="similarity">
    <text evidence="1 5">Belongs to the VPS41 family.</text>
</comment>
<dbReference type="SMART" id="SM00299">
    <property type="entry name" value="CLH"/>
    <property type="match status" value="1"/>
</dbReference>
<evidence type="ECO:0000259" key="7">
    <source>
        <dbReference type="Pfam" id="PF23411"/>
    </source>
</evidence>
<dbReference type="AlphaFoldDB" id="A0A671K4A3"/>
<organism evidence="9 10">
    <name type="scientific">Sinocyclocheilus anshuiensis</name>
    <dbReference type="NCBI Taxonomy" id="1608454"/>
    <lineage>
        <taxon>Eukaryota</taxon>
        <taxon>Metazoa</taxon>
        <taxon>Chordata</taxon>
        <taxon>Craniata</taxon>
        <taxon>Vertebrata</taxon>
        <taxon>Euteleostomi</taxon>
        <taxon>Actinopterygii</taxon>
        <taxon>Neopterygii</taxon>
        <taxon>Teleostei</taxon>
        <taxon>Ostariophysi</taxon>
        <taxon>Cypriniformes</taxon>
        <taxon>Cyprinidae</taxon>
        <taxon>Cyprininae</taxon>
        <taxon>Sinocyclocheilus</taxon>
    </lineage>
</organism>
<reference evidence="9" key="1">
    <citation type="submission" date="2025-08" db="UniProtKB">
        <authorList>
            <consortium name="Ensembl"/>
        </authorList>
    </citation>
    <scope>IDENTIFICATION</scope>
</reference>
<sequence>MTVHDKFLALGTHFGKVYLLDIQGNVTQKFEISLTFLCCTYLCSVFYCPLQMLTNRNWLNRWKTSVLHEGEGNITNVKWRANLIAWANNVGVKIYDISSKQRITNVLQDNTNLRPDMYPCSLCWKDNTTLIIGWGSSVKICVVKERDPTEMRDLPSRYVEIVSAFETEFFISGLAPLADQLVTLYYVKENSEQMEEEFRTRPRLDIIQPLPEGCEEISSDALTVRNFQENQCRDYRLEHSEGEPLFYIISPKDIVVAKERDQDDHIDWLLEKKKYEEALMAAEISFKNIKRHDKIGMAYINHLVERGDYDAAARKCQKVLGKNMDLWENEVYRFKTIGQLKAISQYLPRGDLRLRPAIYEMILHEFLKTDYEGFATLIREWPGELYNNMAIVQAVNEHLKKDPTNSMLLTTLAELYTYDQRYDRALEIYLKLRHKDVYQLIHKHNLFSAIKDKIVLLMDFDKEKAVDMLLDNDDKISMDKVVEELKDRPELLHVYLHKLFKRDHHKGQKYHERQISLYAEYDRPNLLPFLRESMHCPLEKALEICQQRHFVEETVFLLSRMGNCRRALQMIMEELADVDKAIEFAKEQDDRELWDDLISYSIDKPPFITGLLNNIGTHVDPILLIHRIKEGMEIPNLRDSLVKILQDYNLQILLREGCKKILVADSLSLLQRMHRTQKRGVRVDEENICESCHTPILPSDTAQAFGVVVFHCRHMFHKECLPSPGNVRIQYCNICSAKRRGPGSGILEMKK</sequence>
<dbReference type="PANTHER" id="PTHR12616">
    <property type="entry name" value="VACUOLAR PROTEIN SORTING VPS41"/>
    <property type="match status" value="1"/>
</dbReference>
<feature type="repeat" description="CHCR" evidence="6">
    <location>
        <begin position="466"/>
        <end position="610"/>
    </location>
</feature>
<accession>A0A671K4A3</accession>
<keyword evidence="5" id="KW-0968">Cytoplasmic vesicle</keyword>
<gene>
    <name evidence="9" type="primary">vps41</name>
</gene>
<evidence type="ECO:0000256" key="3">
    <source>
        <dbReference type="ARBA" id="ARBA00022927"/>
    </source>
</evidence>
<dbReference type="PANTHER" id="PTHR12616:SF1">
    <property type="entry name" value="VACUOLAR PROTEIN SORTING-ASSOCIATED PROTEIN 41 HOMOLOG"/>
    <property type="match status" value="1"/>
</dbReference>
<evidence type="ECO:0000313" key="9">
    <source>
        <dbReference type="Ensembl" id="ENSSANP00000002130.1"/>
    </source>
</evidence>
<comment type="function">
    <text evidence="5">Plays a role in vesicle-mediated protein trafficking to lysosomal compartments including the endocytic membrane transport pathways.</text>
</comment>
<dbReference type="GO" id="GO:0009267">
    <property type="term" value="P:cellular response to starvation"/>
    <property type="evidence" value="ECO:0007669"/>
    <property type="project" value="TreeGrafter"/>
</dbReference>
<evidence type="ECO:0000259" key="8">
    <source>
        <dbReference type="Pfam" id="PF23555"/>
    </source>
</evidence>
<dbReference type="InterPro" id="IPR045111">
    <property type="entry name" value="Vps41/Vps8"/>
</dbReference>
<evidence type="ECO:0000256" key="6">
    <source>
        <dbReference type="PROSITE-ProRule" id="PRU01006"/>
    </source>
</evidence>
<dbReference type="GO" id="GO:0031901">
    <property type="term" value="C:early endosome membrane"/>
    <property type="evidence" value="ECO:0007669"/>
    <property type="project" value="UniProtKB-SubCell"/>
</dbReference>
<feature type="domain" description="Vps41 beta-propeller" evidence="7">
    <location>
        <begin position="52"/>
        <end position="259"/>
    </location>
</feature>
<dbReference type="GO" id="GO:0030136">
    <property type="term" value="C:clathrin-coated vesicle"/>
    <property type="evidence" value="ECO:0007669"/>
    <property type="project" value="UniProtKB-SubCell"/>
</dbReference>
<dbReference type="GO" id="GO:0005794">
    <property type="term" value="C:Golgi apparatus"/>
    <property type="evidence" value="ECO:0007669"/>
    <property type="project" value="UniProtKB-SubCell"/>
</dbReference>
<dbReference type="InterPro" id="IPR011990">
    <property type="entry name" value="TPR-like_helical_dom_sf"/>
</dbReference>
<dbReference type="InterPro" id="IPR036322">
    <property type="entry name" value="WD40_repeat_dom_sf"/>
</dbReference>
<dbReference type="PROSITE" id="PS50236">
    <property type="entry name" value="CHCR"/>
    <property type="match status" value="1"/>
</dbReference>
<dbReference type="Gene3D" id="1.25.40.10">
    <property type="entry name" value="Tetratricopeptide repeat domain"/>
    <property type="match status" value="1"/>
</dbReference>
<evidence type="ECO:0000256" key="1">
    <source>
        <dbReference type="ARBA" id="ARBA00009582"/>
    </source>
</evidence>
<keyword evidence="2 5" id="KW-0813">Transport</keyword>
<dbReference type="GO" id="GO:0005765">
    <property type="term" value="C:lysosomal membrane"/>
    <property type="evidence" value="ECO:0007669"/>
    <property type="project" value="UniProtKB-SubCell"/>
</dbReference>
<dbReference type="InterPro" id="IPR016902">
    <property type="entry name" value="Vps41"/>
</dbReference>
<dbReference type="InterPro" id="IPR057780">
    <property type="entry name" value="Beta-prop_Vps41"/>
</dbReference>
<dbReference type="Ensembl" id="ENSSANT00000002309.1">
    <property type="protein sequence ID" value="ENSSANP00000002130.1"/>
    <property type="gene ID" value="ENSSANG00000000732.1"/>
</dbReference>
<evidence type="ECO:0000256" key="4">
    <source>
        <dbReference type="ARBA" id="ARBA00029538"/>
    </source>
</evidence>
<dbReference type="GO" id="GO:0030897">
    <property type="term" value="C:HOPS complex"/>
    <property type="evidence" value="ECO:0007669"/>
    <property type="project" value="UniProtKB-UniRule"/>
</dbReference>
<evidence type="ECO:0000256" key="5">
    <source>
        <dbReference type="PIRNR" id="PIRNR028921"/>
    </source>
</evidence>
<dbReference type="FunFam" id="1.25.40.10:FF:000247">
    <property type="entry name" value="Vacuolar protein sorting-associated protein 41 homolog"/>
    <property type="match status" value="1"/>
</dbReference>
<dbReference type="GO" id="GO:0006623">
    <property type="term" value="P:protein targeting to vacuole"/>
    <property type="evidence" value="ECO:0007669"/>
    <property type="project" value="InterPro"/>
</dbReference>
<comment type="subcellular location">
    <subcellularLocation>
        <location evidence="5">Endosome membrane</location>
        <topology evidence="5">Peripheral membrane protein</topology>
    </subcellularLocation>
    <subcellularLocation>
        <location evidence="5">Late endosome membrane</location>
        <topology evidence="5">Peripheral membrane protein</topology>
    </subcellularLocation>
    <subcellularLocation>
        <location evidence="5">Early endosome membrane</location>
        <topology evidence="5">Peripheral membrane protein</topology>
    </subcellularLocation>
    <subcellularLocation>
        <location evidence="5">Lysosome membrane</location>
        <topology evidence="5">Peripheral membrane protein</topology>
    </subcellularLocation>
    <subcellularLocation>
        <location evidence="5">Golgi apparatus</location>
        <location evidence="5">trans-Golgi network</location>
    </subcellularLocation>
    <subcellularLocation>
        <location evidence="5">Cytoplasmic vesicle</location>
        <location evidence="5">Clathrin-coated vesicle</location>
    </subcellularLocation>
</comment>
<evidence type="ECO:0000313" key="10">
    <source>
        <dbReference type="Proteomes" id="UP000472260"/>
    </source>
</evidence>
<proteinExistence type="inferred from homology"/>
<dbReference type="Pfam" id="PF23556">
    <property type="entry name" value="TPR_Vps41"/>
    <property type="match status" value="1"/>
</dbReference>
<keyword evidence="5" id="KW-0333">Golgi apparatus</keyword>